<dbReference type="Proteomes" id="UP000593567">
    <property type="component" value="Unassembled WGS sequence"/>
</dbReference>
<keyword evidence="13" id="KW-0675">Receptor</keyword>
<comment type="subcellular location">
    <subcellularLocation>
        <location evidence="1">Membrane</location>
        <topology evidence="1">Single-pass type I membrane protein</topology>
    </subcellularLocation>
</comment>
<keyword evidence="10" id="KW-0067">ATP-binding</keyword>
<dbReference type="InterPro" id="IPR011009">
    <property type="entry name" value="Kinase-like_dom_sf"/>
</dbReference>
<name>A0A7J7JEK6_BUGNE</name>
<dbReference type="PANTHER" id="PTHR23255:SF72">
    <property type="entry name" value="RECEPTOR PROTEIN SERINE_THREONINE KINASE"/>
    <property type="match status" value="1"/>
</dbReference>
<dbReference type="EMBL" id="VXIV02002663">
    <property type="protein sequence ID" value="KAF6023808.1"/>
    <property type="molecule type" value="Genomic_DNA"/>
</dbReference>
<evidence type="ECO:0000256" key="10">
    <source>
        <dbReference type="ARBA" id="ARBA00022840"/>
    </source>
</evidence>
<keyword evidence="11" id="KW-1133">Transmembrane helix</keyword>
<reference evidence="15" key="1">
    <citation type="submission" date="2020-06" db="EMBL/GenBank/DDBJ databases">
        <title>Draft genome of Bugula neritina, a colonial animal packing powerful symbionts and potential medicines.</title>
        <authorList>
            <person name="Rayko M."/>
        </authorList>
    </citation>
    <scope>NUCLEOTIDE SEQUENCE [LARGE SCALE GENOMIC DNA]</scope>
    <source>
        <strain evidence="15">Kwan_BN1</strain>
    </source>
</reference>
<evidence type="ECO:0000256" key="5">
    <source>
        <dbReference type="ARBA" id="ARBA00022679"/>
    </source>
</evidence>
<evidence type="ECO:0000256" key="7">
    <source>
        <dbReference type="ARBA" id="ARBA00022729"/>
    </source>
</evidence>
<sequence>MAPEILNGQIAYTREAVLQTDIYSASLVLWEIFSRYELSKSPYDEYKPPYFEHVKENPTMKEMCSAVCTRGFRPQFASHTDPDMAELISTIKDGWEEDGAVRLTAQCIETRLAEIINKDEFKTSQETSFSSNNNVKCIKLSTGNSNLAYEQ</sequence>
<evidence type="ECO:0000313" key="16">
    <source>
        <dbReference type="Proteomes" id="UP000593567"/>
    </source>
</evidence>
<protein>
    <recommendedName>
        <fullName evidence="3">receptor protein serine/threonine kinase</fullName>
        <ecNumber evidence="3">2.7.11.30</ecNumber>
    </recommendedName>
</protein>
<feature type="domain" description="Protein kinase" evidence="14">
    <location>
        <begin position="1"/>
        <end position="116"/>
    </location>
</feature>
<proteinExistence type="inferred from homology"/>
<evidence type="ECO:0000256" key="4">
    <source>
        <dbReference type="ARBA" id="ARBA00022527"/>
    </source>
</evidence>
<evidence type="ECO:0000256" key="2">
    <source>
        <dbReference type="ARBA" id="ARBA00009605"/>
    </source>
</evidence>
<accession>A0A7J7JEK6</accession>
<dbReference type="Gene3D" id="1.10.510.10">
    <property type="entry name" value="Transferase(Phosphotransferase) domain 1"/>
    <property type="match status" value="1"/>
</dbReference>
<evidence type="ECO:0000256" key="12">
    <source>
        <dbReference type="ARBA" id="ARBA00023136"/>
    </source>
</evidence>
<keyword evidence="5" id="KW-0808">Transferase</keyword>
<keyword evidence="7" id="KW-0732">Signal</keyword>
<evidence type="ECO:0000313" key="15">
    <source>
        <dbReference type="EMBL" id="KAF6023808.1"/>
    </source>
</evidence>
<evidence type="ECO:0000256" key="1">
    <source>
        <dbReference type="ARBA" id="ARBA00004479"/>
    </source>
</evidence>
<dbReference type="PANTHER" id="PTHR23255">
    <property type="entry name" value="TRANSFORMING GROWTH FACTOR-BETA RECEPTOR TYPE I AND II"/>
    <property type="match status" value="1"/>
</dbReference>
<evidence type="ECO:0000256" key="3">
    <source>
        <dbReference type="ARBA" id="ARBA00012401"/>
    </source>
</evidence>
<dbReference type="EC" id="2.7.11.30" evidence="3"/>
<evidence type="ECO:0000256" key="9">
    <source>
        <dbReference type="ARBA" id="ARBA00022777"/>
    </source>
</evidence>
<evidence type="ECO:0000256" key="6">
    <source>
        <dbReference type="ARBA" id="ARBA00022692"/>
    </source>
</evidence>
<evidence type="ECO:0000256" key="8">
    <source>
        <dbReference type="ARBA" id="ARBA00022741"/>
    </source>
</evidence>
<gene>
    <name evidence="15" type="ORF">EB796_017910</name>
</gene>
<dbReference type="InterPro" id="IPR000333">
    <property type="entry name" value="TGFB_receptor"/>
</dbReference>
<dbReference type="GO" id="GO:0005886">
    <property type="term" value="C:plasma membrane"/>
    <property type="evidence" value="ECO:0007669"/>
    <property type="project" value="TreeGrafter"/>
</dbReference>
<evidence type="ECO:0000256" key="13">
    <source>
        <dbReference type="ARBA" id="ARBA00023170"/>
    </source>
</evidence>
<evidence type="ECO:0000256" key="11">
    <source>
        <dbReference type="ARBA" id="ARBA00022989"/>
    </source>
</evidence>
<organism evidence="15 16">
    <name type="scientific">Bugula neritina</name>
    <name type="common">Brown bryozoan</name>
    <name type="synonym">Sertularia neritina</name>
    <dbReference type="NCBI Taxonomy" id="10212"/>
    <lineage>
        <taxon>Eukaryota</taxon>
        <taxon>Metazoa</taxon>
        <taxon>Spiralia</taxon>
        <taxon>Lophotrochozoa</taxon>
        <taxon>Bryozoa</taxon>
        <taxon>Gymnolaemata</taxon>
        <taxon>Cheilostomatida</taxon>
        <taxon>Flustrina</taxon>
        <taxon>Buguloidea</taxon>
        <taxon>Bugulidae</taxon>
        <taxon>Bugula</taxon>
    </lineage>
</organism>
<dbReference type="InterPro" id="IPR000719">
    <property type="entry name" value="Prot_kinase_dom"/>
</dbReference>
<dbReference type="AlphaFoldDB" id="A0A7J7JEK6"/>
<keyword evidence="4" id="KW-0723">Serine/threonine-protein kinase</keyword>
<evidence type="ECO:0000259" key="14">
    <source>
        <dbReference type="PROSITE" id="PS50011"/>
    </source>
</evidence>
<keyword evidence="8" id="KW-0547">Nucleotide-binding</keyword>
<dbReference type="GO" id="GO:0004675">
    <property type="term" value="F:transmembrane receptor protein serine/threonine kinase activity"/>
    <property type="evidence" value="ECO:0007669"/>
    <property type="project" value="UniProtKB-EC"/>
</dbReference>
<keyword evidence="12" id="KW-0472">Membrane</keyword>
<keyword evidence="16" id="KW-1185">Reference proteome</keyword>
<keyword evidence="6" id="KW-0812">Transmembrane</keyword>
<dbReference type="SUPFAM" id="SSF56112">
    <property type="entry name" value="Protein kinase-like (PK-like)"/>
    <property type="match status" value="1"/>
</dbReference>
<dbReference type="PROSITE" id="PS50011">
    <property type="entry name" value="PROTEIN_KINASE_DOM"/>
    <property type="match status" value="1"/>
</dbReference>
<comment type="similarity">
    <text evidence="2">Belongs to the protein kinase superfamily. TKL Ser/Thr protein kinase family. TGFB receptor subfamily.</text>
</comment>
<dbReference type="GO" id="GO:0071363">
    <property type="term" value="P:cellular response to growth factor stimulus"/>
    <property type="evidence" value="ECO:0007669"/>
    <property type="project" value="TreeGrafter"/>
</dbReference>
<dbReference type="GO" id="GO:0005524">
    <property type="term" value="F:ATP binding"/>
    <property type="evidence" value="ECO:0007669"/>
    <property type="project" value="UniProtKB-KW"/>
</dbReference>
<dbReference type="GO" id="GO:0043235">
    <property type="term" value="C:receptor complex"/>
    <property type="evidence" value="ECO:0007669"/>
    <property type="project" value="TreeGrafter"/>
</dbReference>
<keyword evidence="9" id="KW-0418">Kinase</keyword>
<comment type="caution">
    <text evidence="15">The sequence shown here is derived from an EMBL/GenBank/DDBJ whole genome shotgun (WGS) entry which is preliminary data.</text>
</comment>
<dbReference type="OrthoDB" id="547665at2759"/>